<reference evidence="2 4" key="1">
    <citation type="submission" date="2020-10" db="EMBL/GenBank/DDBJ databases">
        <title>Plant Genome Project.</title>
        <authorList>
            <person name="Zhang R.-G."/>
        </authorList>
    </citation>
    <scope>NUCLEOTIDE SEQUENCE [LARGE SCALE GENOMIC DNA]</scope>
    <source>
        <strain evidence="2">FAFU-HL-1</strain>
        <tissue evidence="2">Leaf</tissue>
    </source>
</reference>
<keyword evidence="1" id="KW-0472">Membrane</keyword>
<proteinExistence type="predicted"/>
<dbReference type="EMBL" id="JADGMS010000019">
    <property type="protein sequence ID" value="KAF9661048.1"/>
    <property type="molecule type" value="Genomic_DNA"/>
</dbReference>
<evidence type="ECO:0000313" key="2">
    <source>
        <dbReference type="EMBL" id="KAF9660837.1"/>
    </source>
</evidence>
<protein>
    <submittedName>
        <fullName evidence="2">Uncharacterized protein</fullName>
    </submittedName>
</protein>
<evidence type="ECO:0000313" key="3">
    <source>
        <dbReference type="EMBL" id="KAF9661048.1"/>
    </source>
</evidence>
<comment type="caution">
    <text evidence="2">The sequence shown here is derived from an EMBL/GenBank/DDBJ whole genome shotgun (WGS) entry which is preliminary data.</text>
</comment>
<evidence type="ECO:0000313" key="4">
    <source>
        <dbReference type="Proteomes" id="UP000657918"/>
    </source>
</evidence>
<accession>A0A835J0C9</accession>
<dbReference type="AlphaFoldDB" id="A0A835J0C9"/>
<gene>
    <name evidence="2" type="ORF">SADUNF_Sadunf19G0005200</name>
    <name evidence="3" type="ORF">SADUNF_Sadunf19G0027400</name>
</gene>
<organism evidence="2 4">
    <name type="scientific">Salix dunnii</name>
    <dbReference type="NCBI Taxonomy" id="1413687"/>
    <lineage>
        <taxon>Eukaryota</taxon>
        <taxon>Viridiplantae</taxon>
        <taxon>Streptophyta</taxon>
        <taxon>Embryophyta</taxon>
        <taxon>Tracheophyta</taxon>
        <taxon>Spermatophyta</taxon>
        <taxon>Magnoliopsida</taxon>
        <taxon>eudicotyledons</taxon>
        <taxon>Gunneridae</taxon>
        <taxon>Pentapetalae</taxon>
        <taxon>rosids</taxon>
        <taxon>fabids</taxon>
        <taxon>Malpighiales</taxon>
        <taxon>Salicaceae</taxon>
        <taxon>Saliceae</taxon>
        <taxon>Salix</taxon>
    </lineage>
</organism>
<feature type="transmembrane region" description="Helical" evidence="1">
    <location>
        <begin position="21"/>
        <end position="45"/>
    </location>
</feature>
<keyword evidence="4" id="KW-1185">Reference proteome</keyword>
<dbReference type="Proteomes" id="UP000657918">
    <property type="component" value="Unassembled WGS sequence"/>
</dbReference>
<name>A0A835J0C9_9ROSI</name>
<sequence length="88" mass="9660">MKFLASETVVSVLQWFERKKVPINVGVVVIVLLFRCCGAGCHAAWDRLGWGELASTCMVQYRSELSNLIKLTEPLLKLCAMEVGGSGT</sequence>
<keyword evidence="1" id="KW-1133">Transmembrane helix</keyword>
<keyword evidence="1" id="KW-0812">Transmembrane</keyword>
<evidence type="ECO:0000256" key="1">
    <source>
        <dbReference type="SAM" id="Phobius"/>
    </source>
</evidence>
<dbReference type="EMBL" id="JADGMS010000019">
    <property type="protein sequence ID" value="KAF9660837.1"/>
    <property type="molecule type" value="Genomic_DNA"/>
</dbReference>